<organism evidence="6">
    <name type="scientific">Genista tinctoria</name>
    <name type="common">Dyer's greenweed</name>
    <dbReference type="NCBI Taxonomy" id="49825"/>
    <lineage>
        <taxon>Eukaryota</taxon>
        <taxon>Viridiplantae</taxon>
        <taxon>Streptophyta</taxon>
        <taxon>Embryophyta</taxon>
        <taxon>Tracheophyta</taxon>
        <taxon>Spermatophyta</taxon>
        <taxon>Magnoliopsida</taxon>
        <taxon>eudicotyledons</taxon>
        <taxon>Gunneridae</taxon>
        <taxon>Pentapetalae</taxon>
        <taxon>rosids</taxon>
        <taxon>fabids</taxon>
        <taxon>Fabales</taxon>
        <taxon>Fabaceae</taxon>
        <taxon>Papilionoideae</taxon>
        <taxon>50 kb inversion clade</taxon>
        <taxon>genistoids sensu lato</taxon>
        <taxon>core genistoids</taxon>
        <taxon>Genisteae</taxon>
        <taxon>Genista</taxon>
    </lineage>
</organism>
<feature type="non-terminal residue" evidence="6">
    <location>
        <position position="1"/>
    </location>
</feature>
<evidence type="ECO:0000256" key="4">
    <source>
        <dbReference type="ARBA" id="ARBA00023211"/>
    </source>
</evidence>
<keyword evidence="3" id="KW-0325">Glycoprotein</keyword>
<evidence type="ECO:0000256" key="2">
    <source>
        <dbReference type="ARBA" id="ARBA00022734"/>
    </source>
</evidence>
<dbReference type="PROSITE" id="PS00307">
    <property type="entry name" value="LECTIN_LEGUME_BETA"/>
    <property type="match status" value="1"/>
</dbReference>
<evidence type="ECO:0000256" key="1">
    <source>
        <dbReference type="ARBA" id="ARBA00007606"/>
    </source>
</evidence>
<dbReference type="GO" id="GO:0030246">
    <property type="term" value="F:carbohydrate binding"/>
    <property type="evidence" value="ECO:0007669"/>
    <property type="project" value="UniProtKB-KW"/>
</dbReference>
<comment type="similarity">
    <text evidence="1">Belongs to the leguminous lectin family.</text>
</comment>
<dbReference type="InterPro" id="IPR013320">
    <property type="entry name" value="ConA-like_dom_sf"/>
</dbReference>
<feature type="domain" description="Legume lectin" evidence="5">
    <location>
        <begin position="1"/>
        <end position="90"/>
    </location>
</feature>
<dbReference type="Pfam" id="PF00139">
    <property type="entry name" value="Lectin_legB"/>
    <property type="match status" value="1"/>
</dbReference>
<dbReference type="InterPro" id="IPR050258">
    <property type="entry name" value="Leguminous_Lectin"/>
</dbReference>
<feature type="non-terminal residue" evidence="6">
    <location>
        <position position="90"/>
    </location>
</feature>
<dbReference type="SUPFAM" id="SSF49899">
    <property type="entry name" value="Concanavalin A-like lectins/glucanases"/>
    <property type="match status" value="1"/>
</dbReference>
<dbReference type="PANTHER" id="PTHR32401:SF45">
    <property type="entry name" value="LECTIN"/>
    <property type="match status" value="1"/>
</dbReference>
<sequence>VAVEFDTYYDPLWDPKNNPDIGIDVNTIKSKKVSSWSFRNGELATVLITYQPSSKTLVASLVYPSAKTSYIISAEVDLKATVPEWVRIGF</sequence>
<name>Q9ZRN2_GENTI</name>
<protein>
    <submittedName>
        <fullName evidence="6">Lectin</fullName>
    </submittedName>
</protein>
<proteinExistence type="inferred from homology"/>
<keyword evidence="2" id="KW-0430">Lectin</keyword>
<evidence type="ECO:0000259" key="5">
    <source>
        <dbReference type="Pfam" id="PF00139"/>
    </source>
</evidence>
<evidence type="ECO:0000256" key="3">
    <source>
        <dbReference type="ARBA" id="ARBA00023180"/>
    </source>
</evidence>
<dbReference type="PANTHER" id="PTHR32401">
    <property type="entry name" value="CONCANAVALIN A-LIKE LECTIN FAMILY PROTEIN"/>
    <property type="match status" value="1"/>
</dbReference>
<dbReference type="Gene3D" id="2.60.120.200">
    <property type="match status" value="1"/>
</dbReference>
<evidence type="ECO:0000313" key="6">
    <source>
        <dbReference type="EMBL" id="CAA13604.1"/>
    </source>
</evidence>
<dbReference type="AlphaFoldDB" id="Q9ZRN2"/>
<accession>Q9ZRN2</accession>
<keyword evidence="4" id="KW-0464">Manganese</keyword>
<dbReference type="InterPro" id="IPR019825">
    <property type="entry name" value="Lectin_legB_Mn/Ca_BS"/>
</dbReference>
<dbReference type="InterPro" id="IPR001220">
    <property type="entry name" value="Legume_lectin_dom"/>
</dbReference>
<dbReference type="EMBL" id="AJ234391">
    <property type="protein sequence ID" value="CAA13604.1"/>
    <property type="molecule type" value="Genomic_DNA"/>
</dbReference>
<reference evidence="6" key="1">
    <citation type="journal article" date="2001" name="Genetika">
        <title>Hydrocarbon-binding peptides from legume lectins.</title>
        <authorList>
            <person name="Baimiev A.K.h."/>
            <person name="Chemeris A.V."/>
            <person name="Baimiev A.K.h."/>
            <person name="Vakhitov V.A."/>
        </authorList>
    </citation>
    <scope>NUCLEOTIDE SEQUENCE</scope>
</reference>